<feature type="compositionally biased region" description="Basic and acidic residues" evidence="1">
    <location>
        <begin position="17"/>
        <end position="30"/>
    </location>
</feature>
<evidence type="ECO:0000313" key="2">
    <source>
        <dbReference type="EMBL" id="GHB18249.1"/>
    </source>
</evidence>
<protein>
    <recommendedName>
        <fullName evidence="4">Sulfotransferase</fullName>
    </recommendedName>
</protein>
<keyword evidence="3" id="KW-1185">Reference proteome</keyword>
<evidence type="ECO:0000313" key="3">
    <source>
        <dbReference type="Proteomes" id="UP000646745"/>
    </source>
</evidence>
<dbReference type="Proteomes" id="UP000646745">
    <property type="component" value="Unassembled WGS sequence"/>
</dbReference>
<dbReference type="EMBL" id="BMZI01000003">
    <property type="protein sequence ID" value="GHB18249.1"/>
    <property type="molecule type" value="Genomic_DNA"/>
</dbReference>
<gene>
    <name evidence="2" type="ORF">GCM10009038_16600</name>
</gene>
<dbReference type="Pfam" id="PF13469">
    <property type="entry name" value="Sulfotransfer_3"/>
    <property type="match status" value="1"/>
</dbReference>
<feature type="region of interest" description="Disordered" evidence="1">
    <location>
        <begin position="1"/>
        <end position="31"/>
    </location>
</feature>
<evidence type="ECO:0000256" key="1">
    <source>
        <dbReference type="SAM" id="MobiDB-lite"/>
    </source>
</evidence>
<proteinExistence type="predicted"/>
<dbReference type="RefSeq" id="WP_229809003.1">
    <property type="nucleotide sequence ID" value="NZ_BMZI01000003.1"/>
</dbReference>
<name>A0ABQ3DWC0_9GAMM</name>
<accession>A0ABQ3DWC0</accession>
<organism evidence="2 3">
    <name type="scientific">Salinicola rhizosphaerae</name>
    <dbReference type="NCBI Taxonomy" id="1443141"/>
    <lineage>
        <taxon>Bacteria</taxon>
        <taxon>Pseudomonadati</taxon>
        <taxon>Pseudomonadota</taxon>
        <taxon>Gammaproteobacteria</taxon>
        <taxon>Oceanospirillales</taxon>
        <taxon>Halomonadaceae</taxon>
        <taxon>Salinicola</taxon>
    </lineage>
</organism>
<feature type="compositionally biased region" description="Polar residues" evidence="1">
    <location>
        <begin position="1"/>
        <end position="16"/>
    </location>
</feature>
<sequence length="403" mass="46063">MNQPTSNRSHQSTNETPHADERVDERREKTVTANDPGFVVPGWMHWLGGWIHRKPQTWIKLGNLETRAVADAIADVRVDRPVYVSGLARSGTTILLEHLAANPAVATHRYIDFPPLMTPYWWNRWLARVPKSGEKAQERAHKDGIEVTSHSPEAFEEMLWMAFFPATHDPATSSVMGRDREPTAFARFYDEHVRKVLAVRKRQRYVAKGNYNLVRLGYLHARYPDARFLLVIRDPVWHIASLMKQQRLFVAGETSEPRALEHMRRVGHYEFGLDRRAINVGNDEETRRITALWEAGSRGDRASEIEGWARYWAAIYAHVADTLDGDPELRKSALVVRYEDLCSQPLDTLRDVFAHADLDIDAPTLEQAASGLHAPTYYRPDFSDEELAMIAEITGPTAKRFGY</sequence>
<dbReference type="Gene3D" id="3.40.50.300">
    <property type="entry name" value="P-loop containing nucleotide triphosphate hydrolases"/>
    <property type="match status" value="1"/>
</dbReference>
<dbReference type="InterPro" id="IPR027417">
    <property type="entry name" value="P-loop_NTPase"/>
</dbReference>
<evidence type="ECO:0008006" key="4">
    <source>
        <dbReference type="Google" id="ProtNLM"/>
    </source>
</evidence>
<dbReference type="SUPFAM" id="SSF52540">
    <property type="entry name" value="P-loop containing nucleoside triphosphate hydrolases"/>
    <property type="match status" value="1"/>
</dbReference>
<comment type="caution">
    <text evidence="2">The sequence shown here is derived from an EMBL/GenBank/DDBJ whole genome shotgun (WGS) entry which is preliminary data.</text>
</comment>
<reference evidence="3" key="1">
    <citation type="journal article" date="2019" name="Int. J. Syst. Evol. Microbiol.">
        <title>The Global Catalogue of Microorganisms (GCM) 10K type strain sequencing project: providing services to taxonomists for standard genome sequencing and annotation.</title>
        <authorList>
            <consortium name="The Broad Institute Genomics Platform"/>
            <consortium name="The Broad Institute Genome Sequencing Center for Infectious Disease"/>
            <person name="Wu L."/>
            <person name="Ma J."/>
        </authorList>
    </citation>
    <scope>NUCLEOTIDE SEQUENCE [LARGE SCALE GENOMIC DNA]</scope>
    <source>
        <strain evidence="3">KCTC 32998</strain>
    </source>
</reference>